<accession>A0A9P3GMK1</accession>
<gene>
    <name evidence="1" type="ORF">PsYK624_139240</name>
</gene>
<dbReference type="OrthoDB" id="2786563at2759"/>
<dbReference type="AlphaFoldDB" id="A0A9P3GMK1"/>
<proteinExistence type="predicted"/>
<reference evidence="1 2" key="1">
    <citation type="submission" date="2021-08" db="EMBL/GenBank/DDBJ databases">
        <title>Draft Genome Sequence of Phanerochaete sordida strain YK-624.</title>
        <authorList>
            <person name="Mori T."/>
            <person name="Dohra H."/>
            <person name="Suzuki T."/>
            <person name="Kawagishi H."/>
            <person name="Hirai H."/>
        </authorList>
    </citation>
    <scope>NUCLEOTIDE SEQUENCE [LARGE SCALE GENOMIC DNA]</scope>
    <source>
        <strain evidence="1 2">YK-624</strain>
    </source>
</reference>
<keyword evidence="2" id="KW-1185">Reference proteome</keyword>
<protein>
    <submittedName>
        <fullName evidence="1">Uncharacterized protein</fullName>
    </submittedName>
</protein>
<sequence>MEAHLPEELLREILAYNMLPTHSDFLRFHNDYAERYRLPPISRYSHLLLVSKRWLRVGTPLLYECLHLATDEQTAAVAKVLSANTQLGLAVRCLKLEGGLQGSFVDVAKLAPRVHSILFVFRMKPTDNIPVLREALPLLNPAFLQLETVNYHNKTISEARKLVYACIKNSWKSLRTVAVSDSYQDMWSLAGVLAESSIEEFRCRAADLRGWSRDGTLQTVLHCPGLRRIICAGGLRVEASRKILENGGISNADIDKVGFVPHSWDDGEMGNWLLVMLDMREGLPSSAQAQAPRWDSKLCVI</sequence>
<comment type="caution">
    <text evidence="1">The sequence shown here is derived from an EMBL/GenBank/DDBJ whole genome shotgun (WGS) entry which is preliminary data.</text>
</comment>
<dbReference type="EMBL" id="BPQB01000075">
    <property type="protein sequence ID" value="GJE97703.1"/>
    <property type="molecule type" value="Genomic_DNA"/>
</dbReference>
<evidence type="ECO:0000313" key="2">
    <source>
        <dbReference type="Proteomes" id="UP000703269"/>
    </source>
</evidence>
<evidence type="ECO:0000313" key="1">
    <source>
        <dbReference type="EMBL" id="GJE97703.1"/>
    </source>
</evidence>
<organism evidence="1 2">
    <name type="scientific">Phanerochaete sordida</name>
    <dbReference type="NCBI Taxonomy" id="48140"/>
    <lineage>
        <taxon>Eukaryota</taxon>
        <taxon>Fungi</taxon>
        <taxon>Dikarya</taxon>
        <taxon>Basidiomycota</taxon>
        <taxon>Agaricomycotina</taxon>
        <taxon>Agaricomycetes</taxon>
        <taxon>Polyporales</taxon>
        <taxon>Phanerochaetaceae</taxon>
        <taxon>Phanerochaete</taxon>
    </lineage>
</organism>
<name>A0A9P3GMK1_9APHY</name>
<dbReference type="Proteomes" id="UP000703269">
    <property type="component" value="Unassembled WGS sequence"/>
</dbReference>